<dbReference type="RefSeq" id="WP_012648390.1">
    <property type="nucleotide sequence ID" value="NC_011979.1"/>
</dbReference>
<dbReference type="PRINTS" id="PR00120">
    <property type="entry name" value="HATPASE"/>
</dbReference>
<dbReference type="InterPro" id="IPR001757">
    <property type="entry name" value="P_typ_ATPase"/>
</dbReference>
<dbReference type="FunFam" id="3.40.50.1000:FF:000028">
    <property type="entry name" value="Calcium-transporting P-type ATPase, putative"/>
    <property type="match status" value="1"/>
</dbReference>
<evidence type="ECO:0000256" key="6">
    <source>
        <dbReference type="ARBA" id="ARBA00022840"/>
    </source>
</evidence>
<dbReference type="SUPFAM" id="SSF81665">
    <property type="entry name" value="Calcium ATPase, transmembrane domain M"/>
    <property type="match status" value="1"/>
</dbReference>
<evidence type="ECO:0000256" key="8">
    <source>
        <dbReference type="ARBA" id="ARBA00022989"/>
    </source>
</evidence>
<comment type="similarity">
    <text evidence="2">Belongs to the cation transport ATPase (P-type) (TC 3.A.3) family. Type IIA subfamily.</text>
</comment>
<dbReference type="Gene3D" id="3.40.1110.10">
    <property type="entry name" value="Calcium-transporting ATPase, cytoplasmic domain N"/>
    <property type="match status" value="1"/>
</dbReference>
<dbReference type="InterPro" id="IPR044492">
    <property type="entry name" value="P_typ_ATPase_HD_dom"/>
</dbReference>
<dbReference type="Pfam" id="PF00122">
    <property type="entry name" value="E1-E2_ATPase"/>
    <property type="match status" value="1"/>
</dbReference>
<dbReference type="InterPro" id="IPR023298">
    <property type="entry name" value="ATPase_P-typ_TM_dom_sf"/>
</dbReference>
<feature type="transmembrane region" description="Helical" evidence="10">
    <location>
        <begin position="700"/>
        <end position="722"/>
    </location>
</feature>
<evidence type="ECO:0000256" key="2">
    <source>
        <dbReference type="ARBA" id="ARBA00005675"/>
    </source>
</evidence>
<keyword evidence="7" id="KW-1278">Translocase</keyword>
<dbReference type="Pfam" id="PF13246">
    <property type="entry name" value="Cation_ATPase"/>
    <property type="match status" value="1"/>
</dbReference>
<protein>
    <submittedName>
        <fullName evidence="12">Cation-translocating P-type ATPase</fullName>
    </submittedName>
</protein>
<dbReference type="PROSITE" id="PS00154">
    <property type="entry name" value="ATPASE_E1_E2"/>
    <property type="match status" value="1"/>
</dbReference>
<dbReference type="GO" id="GO:0005886">
    <property type="term" value="C:plasma membrane"/>
    <property type="evidence" value="ECO:0007669"/>
    <property type="project" value="UniProtKB-SubCell"/>
</dbReference>
<sequence length="873" mass="93531">MDWHLLSIEEAFAKFGSSKSGISLEEARKRLEQYGRNQLREKRARSPFVMFVAQFGDFMILVLIAAAVIAGIIGDAGDMAPIIAIVLLNAIIGFMQEYRAERAIAALKKMAGFTAEVIRGGEPQTMAVEEIVPGDVVLLRAGDVVPADLRITEAAQLKLDEASLTGESFPAEKKSSTLDEASLPLGERVNMAYRGTIVSAGRGVGLAVATAMETELGKIASMIQAEGDTRTPLQRKLAAFGRRLALLVLFICGVIFAMGYLRGESPLLMFMTAISLAVAVIPEALPAVVTISLALGAKKMVRQKALIRRLSAVETLGAVTHICTDKTGTLTRNRMTVTRLFADGRTIPAATSARDAGVAGNSSLFHLMAAAALCNDARTNGDNGLSGDPTETALYVMAAENGFDPVKLAAQFPRLAELPFDADRKCMTTIHEGSEGVVSYTKGGLEAILARSSSMLSGSTIVSLDFGAVHPANEAMAASGQRVLAVAMRRWASLPEDISSEAIEKDMTFLALVGMEDPPREEAFDAVAQCKTAGIIPVMITGDHPATAAAIARRLSILDGEGEVMTGPQLEALPLHELEKRVEDIRVYARVAPEQKLKIVQALKDRGKYVAMTGDGVNDAPALKRADIGVAMGITGTDVAKEAAAMILLDDNFATIVRAVREGRRIYANILKFIIYSISSNCGTLVLIAFAPFLGLPLPLFPIQILWLNLLCDSFPGLALAVEPVEKDAMDRPPIDPASGVFAEGRGWFMARYGIFIGGLALGLQVYAMKAGHSWQTMVFTFLILSRMAMALSARSRQLSLLQLGIFSNSQLIGAILLVVILHACVVWIPATNPVFATEPLDLREMGMVLALSVAVLLVSELEKAVLRRKRLP</sequence>
<evidence type="ECO:0000256" key="10">
    <source>
        <dbReference type="SAM" id="Phobius"/>
    </source>
</evidence>
<keyword evidence="9 10" id="KW-0472">Membrane</keyword>
<dbReference type="InterPro" id="IPR018303">
    <property type="entry name" value="ATPase_P-typ_P_site"/>
</dbReference>
<feature type="transmembrane region" description="Helical" evidence="10">
    <location>
        <begin position="812"/>
        <end position="831"/>
    </location>
</feature>
<dbReference type="InterPro" id="IPR023299">
    <property type="entry name" value="ATPase_P-typ_cyto_dom_N"/>
</dbReference>
<keyword evidence="3" id="KW-1003">Cell membrane</keyword>
<evidence type="ECO:0000313" key="13">
    <source>
        <dbReference type="Proteomes" id="UP000007721"/>
    </source>
</evidence>
<name>B9M4X8_GEODF</name>
<evidence type="ECO:0000256" key="9">
    <source>
        <dbReference type="ARBA" id="ARBA00023136"/>
    </source>
</evidence>
<dbReference type="SFLD" id="SFLDG00002">
    <property type="entry name" value="C1.7:_P-type_atpase_like"/>
    <property type="match status" value="1"/>
</dbReference>
<keyword evidence="8 10" id="KW-1133">Transmembrane helix</keyword>
<dbReference type="InterPro" id="IPR004014">
    <property type="entry name" value="ATPase_P-typ_cation-transptr_N"/>
</dbReference>
<reference evidence="12 13" key="1">
    <citation type="submission" date="2009-01" db="EMBL/GenBank/DDBJ databases">
        <title>Complete sequence of Geobacter sp. FRC-32.</title>
        <authorList>
            <consortium name="US DOE Joint Genome Institute"/>
            <person name="Lucas S."/>
            <person name="Copeland A."/>
            <person name="Lapidus A."/>
            <person name="Glavina del Rio T."/>
            <person name="Dalin E."/>
            <person name="Tice H."/>
            <person name="Bruce D."/>
            <person name="Goodwin L."/>
            <person name="Pitluck S."/>
            <person name="Saunders E."/>
            <person name="Brettin T."/>
            <person name="Detter J.C."/>
            <person name="Han C."/>
            <person name="Larimer F."/>
            <person name="Land M."/>
            <person name="Hauser L."/>
            <person name="Kyrpides N."/>
            <person name="Ovchinnikova G."/>
            <person name="Kostka J."/>
            <person name="Richardson P."/>
        </authorList>
    </citation>
    <scope>NUCLEOTIDE SEQUENCE [LARGE SCALE GENOMIC DNA]</scope>
    <source>
        <strain evidence="13">DSM 22248 / JCM 15807 / FRC-32</strain>
    </source>
</reference>
<evidence type="ECO:0000256" key="7">
    <source>
        <dbReference type="ARBA" id="ARBA00022967"/>
    </source>
</evidence>
<dbReference type="SFLD" id="SFLDF00027">
    <property type="entry name" value="p-type_atpase"/>
    <property type="match status" value="1"/>
</dbReference>
<dbReference type="InterPro" id="IPR050510">
    <property type="entry name" value="Cation_transp_ATPase_P-type"/>
</dbReference>
<dbReference type="GO" id="GO:0016887">
    <property type="term" value="F:ATP hydrolysis activity"/>
    <property type="evidence" value="ECO:0007669"/>
    <property type="project" value="InterPro"/>
</dbReference>
<dbReference type="SUPFAM" id="SSF56784">
    <property type="entry name" value="HAD-like"/>
    <property type="match status" value="1"/>
</dbReference>
<accession>B9M4X8</accession>
<keyword evidence="4 10" id="KW-0812">Transmembrane</keyword>
<feature type="transmembrane region" description="Helical" evidence="10">
    <location>
        <begin position="673"/>
        <end position="694"/>
    </location>
</feature>
<dbReference type="SMART" id="SM00831">
    <property type="entry name" value="Cation_ATPase_N"/>
    <property type="match status" value="1"/>
</dbReference>
<dbReference type="Gene3D" id="3.40.50.1000">
    <property type="entry name" value="HAD superfamily/HAD-like"/>
    <property type="match status" value="1"/>
</dbReference>
<evidence type="ECO:0000256" key="4">
    <source>
        <dbReference type="ARBA" id="ARBA00022692"/>
    </source>
</evidence>
<dbReference type="InterPro" id="IPR036412">
    <property type="entry name" value="HAD-like_sf"/>
</dbReference>
<proteinExistence type="inferred from homology"/>
<dbReference type="Proteomes" id="UP000007721">
    <property type="component" value="Chromosome"/>
</dbReference>
<feature type="transmembrane region" description="Helical" evidence="10">
    <location>
        <begin position="267"/>
        <end position="295"/>
    </location>
</feature>
<dbReference type="Pfam" id="PF00689">
    <property type="entry name" value="Cation_ATPase_C"/>
    <property type="match status" value="1"/>
</dbReference>
<dbReference type="InterPro" id="IPR023214">
    <property type="entry name" value="HAD_sf"/>
</dbReference>
<evidence type="ECO:0000256" key="5">
    <source>
        <dbReference type="ARBA" id="ARBA00022741"/>
    </source>
</evidence>
<feature type="transmembrane region" description="Helical" evidence="10">
    <location>
        <begin position="843"/>
        <end position="862"/>
    </location>
</feature>
<feature type="transmembrane region" description="Helical" evidence="10">
    <location>
        <begin position="244"/>
        <end position="261"/>
    </location>
</feature>
<dbReference type="KEGG" id="geo:Geob_3319"/>
<dbReference type="PANTHER" id="PTHR43294:SF21">
    <property type="entry name" value="CATION TRANSPORTING ATPASE"/>
    <property type="match status" value="1"/>
</dbReference>
<dbReference type="InterPro" id="IPR059000">
    <property type="entry name" value="ATPase_P-type_domA"/>
</dbReference>
<dbReference type="SUPFAM" id="SSF81660">
    <property type="entry name" value="Metal cation-transporting ATPase, ATP-binding domain N"/>
    <property type="match status" value="1"/>
</dbReference>
<gene>
    <name evidence="12" type="ordered locus">Geob_3319</name>
</gene>
<dbReference type="Gene3D" id="1.20.1110.10">
    <property type="entry name" value="Calcium-transporting ATPase, transmembrane domain"/>
    <property type="match status" value="1"/>
</dbReference>
<evidence type="ECO:0000256" key="1">
    <source>
        <dbReference type="ARBA" id="ARBA00004651"/>
    </source>
</evidence>
<keyword evidence="5" id="KW-0547">Nucleotide-binding</keyword>
<dbReference type="SFLD" id="SFLDS00003">
    <property type="entry name" value="Haloacid_Dehalogenase"/>
    <property type="match status" value="1"/>
</dbReference>
<keyword evidence="13" id="KW-1185">Reference proteome</keyword>
<dbReference type="SUPFAM" id="SSF81653">
    <property type="entry name" value="Calcium ATPase, transduction domain A"/>
    <property type="match status" value="1"/>
</dbReference>
<evidence type="ECO:0000259" key="11">
    <source>
        <dbReference type="SMART" id="SM00831"/>
    </source>
</evidence>
<evidence type="ECO:0000256" key="3">
    <source>
        <dbReference type="ARBA" id="ARBA00022475"/>
    </source>
</evidence>
<dbReference type="AlphaFoldDB" id="B9M4X8"/>
<evidence type="ECO:0000313" key="12">
    <source>
        <dbReference type="EMBL" id="ACM21662.1"/>
    </source>
</evidence>
<dbReference type="HOGENOM" id="CLU_002360_3_3_7"/>
<feature type="transmembrane region" description="Helical" evidence="10">
    <location>
        <begin position="749"/>
        <end position="768"/>
    </location>
</feature>
<dbReference type="OrthoDB" id="9759222at2"/>
<organism evidence="12 13">
    <name type="scientific">Geotalea daltonii (strain DSM 22248 / JCM 15807 / FRC-32)</name>
    <name type="common">Geobacter daltonii</name>
    <dbReference type="NCBI Taxonomy" id="316067"/>
    <lineage>
        <taxon>Bacteria</taxon>
        <taxon>Pseudomonadati</taxon>
        <taxon>Thermodesulfobacteriota</taxon>
        <taxon>Desulfuromonadia</taxon>
        <taxon>Geobacterales</taxon>
        <taxon>Geobacteraceae</taxon>
        <taxon>Geotalea</taxon>
    </lineage>
</organism>
<feature type="transmembrane region" description="Helical" evidence="10">
    <location>
        <begin position="48"/>
        <end position="73"/>
    </location>
</feature>
<dbReference type="eggNOG" id="COG0474">
    <property type="taxonomic scope" value="Bacteria"/>
</dbReference>
<keyword evidence="6" id="KW-0067">ATP-binding</keyword>
<dbReference type="PANTHER" id="PTHR43294">
    <property type="entry name" value="SODIUM/POTASSIUM-TRANSPORTING ATPASE SUBUNIT ALPHA"/>
    <property type="match status" value="1"/>
</dbReference>
<feature type="transmembrane region" description="Helical" evidence="10">
    <location>
        <begin position="79"/>
        <end position="98"/>
    </location>
</feature>
<feature type="domain" description="Cation-transporting P-type ATPase N-terminal" evidence="11">
    <location>
        <begin position="2"/>
        <end position="75"/>
    </location>
</feature>
<dbReference type="PRINTS" id="PR00119">
    <property type="entry name" value="CATATPASE"/>
</dbReference>
<dbReference type="Pfam" id="PF00690">
    <property type="entry name" value="Cation_ATPase_N"/>
    <property type="match status" value="1"/>
</dbReference>
<dbReference type="InterPro" id="IPR008250">
    <property type="entry name" value="ATPase_P-typ_transduc_dom_A_sf"/>
</dbReference>
<dbReference type="InterPro" id="IPR006068">
    <property type="entry name" value="ATPase_P-typ_cation-transptr_C"/>
</dbReference>
<dbReference type="STRING" id="316067.Geob_3319"/>
<dbReference type="NCBIfam" id="TIGR01494">
    <property type="entry name" value="ATPase_P-type"/>
    <property type="match status" value="3"/>
</dbReference>
<feature type="transmembrane region" description="Helical" evidence="10">
    <location>
        <begin position="774"/>
        <end position="792"/>
    </location>
</feature>
<dbReference type="EMBL" id="CP001390">
    <property type="protein sequence ID" value="ACM21662.1"/>
    <property type="molecule type" value="Genomic_DNA"/>
</dbReference>
<dbReference type="Gene3D" id="2.70.150.10">
    <property type="entry name" value="Calcium-transporting ATPase, cytoplasmic transduction domain A"/>
    <property type="match status" value="1"/>
</dbReference>
<dbReference type="GO" id="GO:0005524">
    <property type="term" value="F:ATP binding"/>
    <property type="evidence" value="ECO:0007669"/>
    <property type="project" value="UniProtKB-KW"/>
</dbReference>
<comment type="subcellular location">
    <subcellularLocation>
        <location evidence="1">Cell membrane</location>
        <topology evidence="1">Multi-pass membrane protein</topology>
    </subcellularLocation>
</comment>